<proteinExistence type="predicted"/>
<dbReference type="EMBL" id="AFJL02000216">
    <property type="protein sequence ID" value="EMY02897.1"/>
    <property type="molecule type" value="Genomic_DNA"/>
</dbReference>
<evidence type="ECO:0000313" key="2">
    <source>
        <dbReference type="EMBL" id="EMY02897.1"/>
    </source>
</evidence>
<keyword evidence="1" id="KW-0472">Membrane</keyword>
<dbReference type="Proteomes" id="UP000012329">
    <property type="component" value="Unassembled WGS sequence"/>
</dbReference>
<gene>
    <name evidence="2" type="ORF">LEP1GSC029_3901</name>
</gene>
<accession>A0A829CXW5</accession>
<keyword evidence="1" id="KW-1133">Transmembrane helix</keyword>
<keyword evidence="1" id="KW-0812">Transmembrane</keyword>
<reference evidence="2 3" key="1">
    <citation type="submission" date="2013-02" db="EMBL/GenBank/DDBJ databases">
        <authorList>
            <person name="Harkins D.M."/>
            <person name="Durkin A.S."/>
            <person name="Brinkac L.M."/>
            <person name="Haft D.H."/>
            <person name="Selengut J.D."/>
            <person name="Sanka R."/>
            <person name="DePew J."/>
            <person name="Purushe J."/>
            <person name="Whelen A.C."/>
            <person name="Vinetz J.M."/>
            <person name="Sutton G.G."/>
            <person name="Nierman W.C."/>
            <person name="Fouts D.E."/>
        </authorList>
    </citation>
    <scope>NUCLEOTIDE SEQUENCE [LARGE SCALE GENOMIC DNA]</scope>
    <source>
        <strain evidence="2 3">2002000626</strain>
    </source>
</reference>
<evidence type="ECO:0000313" key="3">
    <source>
        <dbReference type="Proteomes" id="UP000012329"/>
    </source>
</evidence>
<protein>
    <submittedName>
        <fullName evidence="2">Uncharacterized protein</fullName>
    </submittedName>
</protein>
<name>A0A829CXW5_LEPIR</name>
<comment type="caution">
    <text evidence="2">The sequence shown here is derived from an EMBL/GenBank/DDBJ whole genome shotgun (WGS) entry which is preliminary data.</text>
</comment>
<feature type="transmembrane region" description="Helical" evidence="1">
    <location>
        <begin position="6"/>
        <end position="27"/>
    </location>
</feature>
<dbReference type="AlphaFoldDB" id="A0A829CXW5"/>
<evidence type="ECO:0000256" key="1">
    <source>
        <dbReference type="SAM" id="Phobius"/>
    </source>
</evidence>
<organism evidence="2 3">
    <name type="scientific">Leptospira interrogans str. 2002000626</name>
    <dbReference type="NCBI Taxonomy" id="996803"/>
    <lineage>
        <taxon>Bacteria</taxon>
        <taxon>Pseudomonadati</taxon>
        <taxon>Spirochaetota</taxon>
        <taxon>Spirochaetia</taxon>
        <taxon>Leptospirales</taxon>
        <taxon>Leptospiraceae</taxon>
        <taxon>Leptospira</taxon>
    </lineage>
</organism>
<sequence>MLFPTLEFFVFFIFVFLMYWYLIPYFFGKDTKSLTLTHFFYS</sequence>